<dbReference type="Proteomes" id="UP000076852">
    <property type="component" value="Chromosome 2"/>
</dbReference>
<dbReference type="Gene3D" id="1.20.120.1220">
    <property type="match status" value="1"/>
</dbReference>
<keyword evidence="2" id="KW-0812">Transmembrane</keyword>
<gene>
    <name evidence="4" type="ORF">AYM40_30825</name>
</gene>
<dbReference type="KEGG" id="buz:AYM40_30825"/>
<dbReference type="AlphaFoldDB" id="A0A160FUA0"/>
<protein>
    <submittedName>
        <fullName evidence="4">Pilus assembly protein CpaA</fullName>
    </submittedName>
</protein>
<evidence type="ECO:0000313" key="5">
    <source>
        <dbReference type="Proteomes" id="UP000076852"/>
    </source>
</evidence>
<dbReference type="RefSeq" id="WP_063499800.1">
    <property type="nucleotide sequence ID" value="NZ_CP014579.1"/>
</dbReference>
<reference evidence="4 5" key="1">
    <citation type="journal article" date="2016" name="Gene">
        <title>PacBio SMRT assembly of a complex multi-replicon genome reveals chlorocatechol degradative operon in a region of genome plasticity.</title>
        <authorList>
            <person name="Ricker N."/>
            <person name="Shen S.Y."/>
            <person name="Goordial J."/>
            <person name="Jin S."/>
            <person name="Fulthorpe R.R."/>
        </authorList>
    </citation>
    <scope>NUCLEOTIDE SEQUENCE [LARGE SCALE GENOMIC DNA]</scope>
    <source>
        <strain evidence="4 5">OLGA172</strain>
    </source>
</reference>
<organism evidence="4 5">
    <name type="scientific">Paraburkholderia phytofirmans OLGA172</name>
    <dbReference type="NCBI Taxonomy" id="1417228"/>
    <lineage>
        <taxon>Bacteria</taxon>
        <taxon>Pseudomonadati</taxon>
        <taxon>Pseudomonadota</taxon>
        <taxon>Betaproteobacteria</taxon>
        <taxon>Burkholderiales</taxon>
        <taxon>Burkholderiaceae</taxon>
        <taxon>Paraburkholderia</taxon>
    </lineage>
</organism>
<feature type="domain" description="Prepilin type IV endopeptidase peptidase" evidence="3">
    <location>
        <begin position="12"/>
        <end position="114"/>
    </location>
</feature>
<sequence length="182" mass="18783">MNAFEFPVGVCLFGLVAMAAGWDLHARRIPNWLVLTGLALALTMQWHLHGAGGGSGRWALGMLTGGGLFLPLYLLRGMGAGDVKLMAAVGAFVGPDIALQIALLTCTMGGAWALAVIISKRAVKSTCTNILAILLAGINRRDNMNTQGKGTDFASVGSLPYGVAIAIGTLGVMFLQAGAGTR</sequence>
<dbReference type="InterPro" id="IPR000045">
    <property type="entry name" value="Prepilin_IV_endopep_pep"/>
</dbReference>
<dbReference type="EMBL" id="CP014579">
    <property type="protein sequence ID" value="ANB76584.1"/>
    <property type="molecule type" value="Genomic_DNA"/>
</dbReference>
<dbReference type="PANTHER" id="PTHR30487:SF0">
    <property type="entry name" value="PREPILIN LEADER PEPTIDASE_N-METHYLTRANSFERASE-RELATED"/>
    <property type="match status" value="1"/>
</dbReference>
<dbReference type="PANTHER" id="PTHR30487">
    <property type="entry name" value="TYPE 4 PREPILIN-LIKE PROTEINS LEADER PEPTIDE-PROCESSING ENZYME"/>
    <property type="match status" value="1"/>
</dbReference>
<feature type="transmembrane region" description="Helical" evidence="2">
    <location>
        <begin position="97"/>
        <end position="115"/>
    </location>
</feature>
<dbReference type="OrthoDB" id="5508079at2"/>
<evidence type="ECO:0000313" key="4">
    <source>
        <dbReference type="EMBL" id="ANB76584.1"/>
    </source>
</evidence>
<feature type="transmembrane region" description="Helical" evidence="2">
    <location>
        <begin position="58"/>
        <end position="77"/>
    </location>
</feature>
<dbReference type="InterPro" id="IPR050882">
    <property type="entry name" value="Prepilin_peptidase/N-MTase"/>
</dbReference>
<dbReference type="GO" id="GO:0006465">
    <property type="term" value="P:signal peptide processing"/>
    <property type="evidence" value="ECO:0007669"/>
    <property type="project" value="TreeGrafter"/>
</dbReference>
<evidence type="ECO:0000256" key="1">
    <source>
        <dbReference type="ARBA" id="ARBA00005801"/>
    </source>
</evidence>
<dbReference type="STRING" id="1804984.AYM40_30825"/>
<keyword evidence="2" id="KW-0472">Membrane</keyword>
<feature type="transmembrane region" description="Helical" evidence="2">
    <location>
        <begin position="159"/>
        <end position="179"/>
    </location>
</feature>
<evidence type="ECO:0000256" key="2">
    <source>
        <dbReference type="SAM" id="Phobius"/>
    </source>
</evidence>
<dbReference type="Pfam" id="PF01478">
    <property type="entry name" value="Peptidase_A24"/>
    <property type="match status" value="1"/>
</dbReference>
<dbReference type="GO" id="GO:0005886">
    <property type="term" value="C:plasma membrane"/>
    <property type="evidence" value="ECO:0007669"/>
    <property type="project" value="TreeGrafter"/>
</dbReference>
<name>A0A160FUA0_9BURK</name>
<proteinExistence type="inferred from homology"/>
<keyword evidence="2" id="KW-1133">Transmembrane helix</keyword>
<accession>A0A160FUA0</accession>
<evidence type="ECO:0000259" key="3">
    <source>
        <dbReference type="Pfam" id="PF01478"/>
    </source>
</evidence>
<dbReference type="GO" id="GO:0004190">
    <property type="term" value="F:aspartic-type endopeptidase activity"/>
    <property type="evidence" value="ECO:0007669"/>
    <property type="project" value="InterPro"/>
</dbReference>
<keyword evidence="5" id="KW-1185">Reference proteome</keyword>
<feature type="transmembrane region" description="Helical" evidence="2">
    <location>
        <begin position="29"/>
        <end position="46"/>
    </location>
</feature>
<comment type="similarity">
    <text evidence="1">Belongs to the peptidase A24 family.</text>
</comment>